<keyword evidence="3" id="KW-0413">Isomerase</keyword>
<dbReference type="InterPro" id="IPR013022">
    <property type="entry name" value="Xyl_isomerase-like_TIM-brl"/>
</dbReference>
<name>A0A2T3HPQ4_9SPHI</name>
<dbReference type="Proteomes" id="UP000240912">
    <property type="component" value="Unassembled WGS sequence"/>
</dbReference>
<reference evidence="3 4" key="1">
    <citation type="submission" date="2018-03" db="EMBL/GenBank/DDBJ databases">
        <authorList>
            <person name="Keele B.F."/>
        </authorList>
    </citation>
    <scope>NUCLEOTIDE SEQUENCE [LARGE SCALE GENOMIC DNA]</scope>
    <source>
        <strain evidence="3 4">YL28-9</strain>
    </source>
</reference>
<evidence type="ECO:0000313" key="4">
    <source>
        <dbReference type="Proteomes" id="UP000240912"/>
    </source>
</evidence>
<dbReference type="PANTHER" id="PTHR12110:SF41">
    <property type="entry name" value="INOSOSE DEHYDRATASE"/>
    <property type="match status" value="1"/>
</dbReference>
<accession>A0A2T3HPQ4</accession>
<dbReference type="InterPro" id="IPR006311">
    <property type="entry name" value="TAT_signal"/>
</dbReference>
<evidence type="ECO:0000256" key="1">
    <source>
        <dbReference type="SAM" id="SignalP"/>
    </source>
</evidence>
<evidence type="ECO:0000259" key="2">
    <source>
        <dbReference type="Pfam" id="PF01261"/>
    </source>
</evidence>
<feature type="domain" description="Xylose isomerase-like TIM barrel" evidence="2">
    <location>
        <begin position="55"/>
        <end position="282"/>
    </location>
</feature>
<dbReference type="RefSeq" id="WP_107214509.1">
    <property type="nucleotide sequence ID" value="NZ_KZ686268.1"/>
</dbReference>
<feature type="signal peptide" evidence="1">
    <location>
        <begin position="1"/>
        <end position="25"/>
    </location>
</feature>
<dbReference type="InterPro" id="IPR050312">
    <property type="entry name" value="IolE/XylAMocC-like"/>
</dbReference>
<protein>
    <submittedName>
        <fullName evidence="3">Sugar phosphate isomerase/epimerase</fullName>
    </submittedName>
</protein>
<dbReference type="EMBL" id="PYLS01000004">
    <property type="protein sequence ID" value="PST84409.1"/>
    <property type="molecule type" value="Genomic_DNA"/>
</dbReference>
<evidence type="ECO:0000313" key="3">
    <source>
        <dbReference type="EMBL" id="PST84409.1"/>
    </source>
</evidence>
<dbReference type="NCBIfam" id="TIGR01409">
    <property type="entry name" value="TAT_signal_seq"/>
    <property type="match status" value="1"/>
</dbReference>
<dbReference type="InterPro" id="IPR036237">
    <property type="entry name" value="Xyl_isomerase-like_sf"/>
</dbReference>
<organism evidence="3 4">
    <name type="scientific">Pedobacter yulinensis</name>
    <dbReference type="NCBI Taxonomy" id="2126353"/>
    <lineage>
        <taxon>Bacteria</taxon>
        <taxon>Pseudomonadati</taxon>
        <taxon>Bacteroidota</taxon>
        <taxon>Sphingobacteriia</taxon>
        <taxon>Sphingobacteriales</taxon>
        <taxon>Sphingobacteriaceae</taxon>
        <taxon>Pedobacter</taxon>
    </lineage>
</organism>
<sequence>MSTRRTFMKQAGVAGAAALLLPSFACGTARKPVGLQLYTLRDQLPKDVKGVIARVGAAGYKEVETYGFDLKTGFWGMPAKDFKTLLRDNGLHAASGHMGVDSFIETGNTDELKANIEAMKTLGASYVTVAWLGEQVRKSADDYKKISEKFNQAGEMAKASGLGLAYHNHDFEFHKHGDTTGYEIMLKNTDPKLVKFELDLYWAVRSGNHPTKLFGAHPGRFVMWHVKDMDKLKPENNTEIGNGDIDFKEIFAKARQSGLEHFFVEQESNYRPNELDSIKVSFDYINKNLI</sequence>
<gene>
    <name evidence="3" type="ORF">C7T94_06805</name>
</gene>
<feature type="chain" id="PRO_5015517228" evidence="1">
    <location>
        <begin position="26"/>
        <end position="290"/>
    </location>
</feature>
<comment type="caution">
    <text evidence="3">The sequence shown here is derived from an EMBL/GenBank/DDBJ whole genome shotgun (WGS) entry which is preliminary data.</text>
</comment>
<dbReference type="SUPFAM" id="SSF51658">
    <property type="entry name" value="Xylose isomerase-like"/>
    <property type="match status" value="1"/>
</dbReference>
<keyword evidence="1" id="KW-0732">Signal</keyword>
<proteinExistence type="predicted"/>
<dbReference type="PROSITE" id="PS51318">
    <property type="entry name" value="TAT"/>
    <property type="match status" value="1"/>
</dbReference>
<dbReference type="Pfam" id="PF01261">
    <property type="entry name" value="AP_endonuc_2"/>
    <property type="match status" value="1"/>
</dbReference>
<dbReference type="AlphaFoldDB" id="A0A2T3HPQ4"/>
<dbReference type="Gene3D" id="3.20.20.150">
    <property type="entry name" value="Divalent-metal-dependent TIM barrel enzymes"/>
    <property type="match status" value="1"/>
</dbReference>
<dbReference type="InterPro" id="IPR019546">
    <property type="entry name" value="TAT_signal_bac_arc"/>
</dbReference>
<dbReference type="PANTHER" id="PTHR12110">
    <property type="entry name" value="HYDROXYPYRUVATE ISOMERASE"/>
    <property type="match status" value="1"/>
</dbReference>
<dbReference type="OrthoDB" id="9798407at2"/>
<dbReference type="GO" id="GO:0016853">
    <property type="term" value="F:isomerase activity"/>
    <property type="evidence" value="ECO:0007669"/>
    <property type="project" value="UniProtKB-KW"/>
</dbReference>
<keyword evidence="4" id="KW-1185">Reference proteome</keyword>